<proteinExistence type="predicted"/>
<feature type="region of interest" description="Disordered" evidence="1">
    <location>
        <begin position="39"/>
        <end position="69"/>
    </location>
</feature>
<organism evidence="2">
    <name type="scientific">uncultured Lysobacter sp</name>
    <dbReference type="NCBI Taxonomy" id="271060"/>
    <lineage>
        <taxon>Bacteria</taxon>
        <taxon>Pseudomonadati</taxon>
        <taxon>Pseudomonadota</taxon>
        <taxon>Gammaproteobacteria</taxon>
        <taxon>Lysobacterales</taxon>
        <taxon>Lysobacteraceae</taxon>
        <taxon>Lysobacter</taxon>
        <taxon>environmental samples</taxon>
    </lineage>
</organism>
<dbReference type="AlphaFoldDB" id="A0A6J4MGB3"/>
<gene>
    <name evidence="2" type="ORF">AVDCRST_MAG71-2960</name>
</gene>
<accession>A0A6J4MGB3</accession>
<sequence length="69" mass="7484">MRWCLVRGAVRAGGSGAALCSGRVSRRSQQALGIATAGRLYRRGDPDRSARASPATHAPPRRHSMRLRE</sequence>
<protein>
    <submittedName>
        <fullName evidence="2">Uncharacterized protein</fullName>
    </submittedName>
</protein>
<evidence type="ECO:0000313" key="2">
    <source>
        <dbReference type="EMBL" id="CAA9354503.1"/>
    </source>
</evidence>
<reference evidence="2" key="1">
    <citation type="submission" date="2020-02" db="EMBL/GenBank/DDBJ databases">
        <authorList>
            <person name="Meier V. D."/>
        </authorList>
    </citation>
    <scope>NUCLEOTIDE SEQUENCE</scope>
    <source>
        <strain evidence="2">AVDCRST_MAG71</strain>
    </source>
</reference>
<name>A0A6J4MGB3_9GAMM</name>
<dbReference type="EMBL" id="CADCUA010000709">
    <property type="protein sequence ID" value="CAA9354503.1"/>
    <property type="molecule type" value="Genomic_DNA"/>
</dbReference>
<evidence type="ECO:0000256" key="1">
    <source>
        <dbReference type="SAM" id="MobiDB-lite"/>
    </source>
</evidence>
<feature type="compositionally biased region" description="Basic residues" evidence="1">
    <location>
        <begin position="59"/>
        <end position="69"/>
    </location>
</feature>